<keyword evidence="7" id="KW-1185">Reference proteome</keyword>
<evidence type="ECO:0000256" key="1">
    <source>
        <dbReference type="ARBA" id="ARBA00052141"/>
    </source>
</evidence>
<name>A0A5A8F4H6_9BACT</name>
<comment type="similarity">
    <text evidence="2">Belongs to the nucleoside triphosphate pyrophosphohydrolase family.</text>
</comment>
<dbReference type="RefSeq" id="WP_149266047.1">
    <property type="nucleotide sequence ID" value="NZ_VFJB01000004.1"/>
</dbReference>
<dbReference type="OrthoDB" id="9808939at2"/>
<dbReference type="EMBL" id="VFJB01000004">
    <property type="protein sequence ID" value="KAA0258491.1"/>
    <property type="molecule type" value="Genomic_DNA"/>
</dbReference>
<dbReference type="InterPro" id="IPR048015">
    <property type="entry name" value="NTP-PPase_MazG-like_N"/>
</dbReference>
<dbReference type="GO" id="GO:0046076">
    <property type="term" value="P:dTTP catabolic process"/>
    <property type="evidence" value="ECO:0007669"/>
    <property type="project" value="TreeGrafter"/>
</dbReference>
<evidence type="ECO:0000256" key="2">
    <source>
        <dbReference type="ARBA" id="ARBA00061115"/>
    </source>
</evidence>
<dbReference type="GO" id="GO:0046061">
    <property type="term" value="P:dATP catabolic process"/>
    <property type="evidence" value="ECO:0007669"/>
    <property type="project" value="TreeGrafter"/>
</dbReference>
<dbReference type="GO" id="GO:0046047">
    <property type="term" value="P:TTP catabolic process"/>
    <property type="evidence" value="ECO:0007669"/>
    <property type="project" value="TreeGrafter"/>
</dbReference>
<sequence length="257" mass="30147">MEKKFRNLVNIIKKLRAPDGCPWDREQNLYSLKDYVIEEVFEFIDALDRKDINNIKEELGDILLHVLFHSIIAEEEGLFTLNEVIDTISEKLIRRHPHVFGDIKVKSTDEVLINWEKIKAEEKKKGKRSILDDIPAKMPSIQRSYKLQERAKKVGFDWQSSDECMMKVHEEFNELQDAIKTGNLNDIEHEFGDLLFALINLSRFLNVNADEALRKANNRFVDRFKHIENRLAEKGLSPEDATLDELEQLWKEAKKVK</sequence>
<dbReference type="Gene3D" id="1.10.287.1080">
    <property type="entry name" value="MazG-like"/>
    <property type="match status" value="2"/>
</dbReference>
<dbReference type="SUPFAM" id="SSF101386">
    <property type="entry name" value="all-alpha NTP pyrophosphatases"/>
    <property type="match status" value="2"/>
</dbReference>
<dbReference type="EC" id="3.6.1.8" evidence="3"/>
<dbReference type="InterPro" id="IPR004518">
    <property type="entry name" value="MazG-like_dom"/>
</dbReference>
<dbReference type="FunFam" id="1.10.287.1080:FF:000001">
    <property type="entry name" value="Nucleoside triphosphate pyrophosphohydrolase"/>
    <property type="match status" value="1"/>
</dbReference>
<dbReference type="GO" id="GO:0046081">
    <property type="term" value="P:dUTP catabolic process"/>
    <property type="evidence" value="ECO:0007669"/>
    <property type="project" value="TreeGrafter"/>
</dbReference>
<keyword evidence="6" id="KW-0378">Hydrolase</keyword>
<evidence type="ECO:0000313" key="7">
    <source>
        <dbReference type="Proteomes" id="UP000322876"/>
    </source>
</evidence>
<reference evidence="6 7" key="1">
    <citation type="submission" date="2019-06" db="EMBL/GenBank/DDBJ databases">
        <title>Genomic insights into carbon and energy metabolism of Deferribacter autotrophicus revealed new metabolic traits in the phylum Deferribacteres.</title>
        <authorList>
            <person name="Slobodkin A.I."/>
            <person name="Slobodkina G.B."/>
            <person name="Allioux M."/>
            <person name="Alain K."/>
            <person name="Jebbar M."/>
            <person name="Shadrin V."/>
            <person name="Kublanov I.V."/>
            <person name="Toshchakov S.V."/>
            <person name="Bonch-Osmolovskaya E.A."/>
        </authorList>
    </citation>
    <scope>NUCLEOTIDE SEQUENCE [LARGE SCALE GENOMIC DNA]</scope>
    <source>
        <strain evidence="6 7">SL50</strain>
    </source>
</reference>
<evidence type="ECO:0000256" key="4">
    <source>
        <dbReference type="ARBA" id="ARBA00074799"/>
    </source>
</evidence>
<gene>
    <name evidence="6" type="primary">mazG</name>
    <name evidence="6" type="ORF">FHQ18_04870</name>
</gene>
<dbReference type="FunFam" id="1.10.287.1080:FF:000003">
    <property type="entry name" value="Nucleoside triphosphate pyrophosphohydrolase"/>
    <property type="match status" value="1"/>
</dbReference>
<dbReference type="GO" id="GO:0046052">
    <property type="term" value="P:UTP catabolic process"/>
    <property type="evidence" value="ECO:0007669"/>
    <property type="project" value="TreeGrafter"/>
</dbReference>
<dbReference type="NCBIfam" id="TIGR00444">
    <property type="entry name" value="mazG"/>
    <property type="match status" value="1"/>
</dbReference>
<dbReference type="NCBIfam" id="NF007113">
    <property type="entry name" value="PRK09562.1"/>
    <property type="match status" value="1"/>
</dbReference>
<evidence type="ECO:0000313" key="6">
    <source>
        <dbReference type="EMBL" id="KAA0258491.1"/>
    </source>
</evidence>
<evidence type="ECO:0000259" key="5">
    <source>
        <dbReference type="Pfam" id="PF03819"/>
    </source>
</evidence>
<comment type="catalytic activity">
    <reaction evidence="1">
        <text>ATP + H2O = AMP + diphosphate + H(+)</text>
        <dbReference type="Rhea" id="RHEA:14245"/>
        <dbReference type="ChEBI" id="CHEBI:15377"/>
        <dbReference type="ChEBI" id="CHEBI:15378"/>
        <dbReference type="ChEBI" id="CHEBI:30616"/>
        <dbReference type="ChEBI" id="CHEBI:33019"/>
        <dbReference type="ChEBI" id="CHEBI:456215"/>
        <dbReference type="EC" id="3.6.1.8"/>
    </reaction>
</comment>
<dbReference type="AlphaFoldDB" id="A0A5A8F4H6"/>
<dbReference type="PANTHER" id="PTHR30522:SF0">
    <property type="entry name" value="NUCLEOSIDE TRIPHOSPHATE PYROPHOSPHOHYDROLASE"/>
    <property type="match status" value="1"/>
</dbReference>
<dbReference type="GO" id="GO:0006950">
    <property type="term" value="P:response to stress"/>
    <property type="evidence" value="ECO:0007669"/>
    <property type="project" value="UniProtKB-ARBA"/>
</dbReference>
<comment type="caution">
    <text evidence="6">The sequence shown here is derived from an EMBL/GenBank/DDBJ whole genome shotgun (WGS) entry which is preliminary data.</text>
</comment>
<evidence type="ECO:0000256" key="3">
    <source>
        <dbReference type="ARBA" id="ARBA00066372"/>
    </source>
</evidence>
<dbReference type="CDD" id="cd11528">
    <property type="entry name" value="NTP-PPase_MazG_Nterm"/>
    <property type="match status" value="1"/>
</dbReference>
<dbReference type="Pfam" id="PF03819">
    <property type="entry name" value="MazG"/>
    <property type="match status" value="2"/>
</dbReference>
<proteinExistence type="inferred from homology"/>
<dbReference type="PANTHER" id="PTHR30522">
    <property type="entry name" value="NUCLEOSIDE TRIPHOSPHATE PYROPHOSPHOHYDROLASE"/>
    <property type="match status" value="1"/>
</dbReference>
<accession>A0A5A8F4H6</accession>
<organism evidence="6 7">
    <name type="scientific">Deferribacter autotrophicus</name>
    <dbReference type="NCBI Taxonomy" id="500465"/>
    <lineage>
        <taxon>Bacteria</taxon>
        <taxon>Pseudomonadati</taxon>
        <taxon>Deferribacterota</taxon>
        <taxon>Deferribacteres</taxon>
        <taxon>Deferribacterales</taxon>
        <taxon>Deferribacteraceae</taxon>
        <taxon>Deferribacter</taxon>
    </lineage>
</organism>
<dbReference type="CDD" id="cd11529">
    <property type="entry name" value="NTP-PPase_MazG_Cterm"/>
    <property type="match status" value="1"/>
</dbReference>
<protein>
    <recommendedName>
        <fullName evidence="4">Nucleoside triphosphate pyrophosphohydrolase</fullName>
        <ecNumber evidence="3">3.6.1.8</ecNumber>
    </recommendedName>
</protein>
<dbReference type="GO" id="GO:0006203">
    <property type="term" value="P:dGTP catabolic process"/>
    <property type="evidence" value="ECO:0007669"/>
    <property type="project" value="TreeGrafter"/>
</dbReference>
<feature type="domain" description="NTP pyrophosphohydrolase MazG-like" evidence="5">
    <location>
        <begin position="28"/>
        <end position="100"/>
    </location>
</feature>
<dbReference type="InterPro" id="IPR048011">
    <property type="entry name" value="NTP-PPase_MazG-like_C"/>
</dbReference>
<dbReference type="Proteomes" id="UP000322876">
    <property type="component" value="Unassembled WGS sequence"/>
</dbReference>
<dbReference type="InterPro" id="IPR011551">
    <property type="entry name" value="NTP_PyrPHydrolase_MazG"/>
</dbReference>
<dbReference type="GO" id="GO:0047693">
    <property type="term" value="F:ATP diphosphatase activity"/>
    <property type="evidence" value="ECO:0007669"/>
    <property type="project" value="UniProtKB-EC"/>
</dbReference>
<feature type="domain" description="NTP pyrophosphohydrolase MazG-like" evidence="5">
    <location>
        <begin position="159"/>
        <end position="226"/>
    </location>
</feature>